<protein>
    <submittedName>
        <fullName evidence="1">Uncharacterized protein</fullName>
    </submittedName>
</protein>
<name>A0A067DD07_CITSI</name>
<evidence type="ECO:0000313" key="1">
    <source>
        <dbReference type="EMBL" id="KDO40678.1"/>
    </source>
</evidence>
<organism evidence="1 2">
    <name type="scientific">Citrus sinensis</name>
    <name type="common">Sweet orange</name>
    <name type="synonym">Citrus aurantium var. sinensis</name>
    <dbReference type="NCBI Taxonomy" id="2711"/>
    <lineage>
        <taxon>Eukaryota</taxon>
        <taxon>Viridiplantae</taxon>
        <taxon>Streptophyta</taxon>
        <taxon>Embryophyta</taxon>
        <taxon>Tracheophyta</taxon>
        <taxon>Spermatophyta</taxon>
        <taxon>Magnoliopsida</taxon>
        <taxon>eudicotyledons</taxon>
        <taxon>Gunneridae</taxon>
        <taxon>Pentapetalae</taxon>
        <taxon>rosids</taxon>
        <taxon>malvids</taxon>
        <taxon>Sapindales</taxon>
        <taxon>Rutaceae</taxon>
        <taxon>Aurantioideae</taxon>
        <taxon>Citrus</taxon>
    </lineage>
</organism>
<keyword evidence="2" id="KW-1185">Reference proteome</keyword>
<accession>A0A067DD07</accession>
<reference evidence="1 2" key="1">
    <citation type="submission" date="2014-04" db="EMBL/GenBank/DDBJ databases">
        <authorList>
            <consortium name="International Citrus Genome Consortium"/>
            <person name="Gmitter F."/>
            <person name="Chen C."/>
            <person name="Farmerie W."/>
            <person name="Harkins T."/>
            <person name="Desany B."/>
            <person name="Mohiuddin M."/>
            <person name="Kodira C."/>
            <person name="Borodovsky M."/>
            <person name="Lomsadze A."/>
            <person name="Burns P."/>
            <person name="Jenkins J."/>
            <person name="Prochnik S."/>
            <person name="Shu S."/>
            <person name="Chapman J."/>
            <person name="Pitluck S."/>
            <person name="Schmutz J."/>
            <person name="Rokhsar D."/>
        </authorList>
    </citation>
    <scope>NUCLEOTIDE SEQUENCE</scope>
</reference>
<dbReference type="AlphaFoldDB" id="A0A067DD07"/>
<proteinExistence type="predicted"/>
<sequence length="74" mass="8173">MTPKRVIVQPAAAIFSRAYSSGFEVKSSSPSMTMTACLAEFAEPEPELQLGDSRKNLRRLVIYCFSKKAKALCN</sequence>
<dbReference type="EMBL" id="KK785858">
    <property type="protein sequence ID" value="KDO40678.1"/>
    <property type="molecule type" value="Genomic_DNA"/>
</dbReference>
<evidence type="ECO:0000313" key="2">
    <source>
        <dbReference type="Proteomes" id="UP000027120"/>
    </source>
</evidence>
<dbReference type="Proteomes" id="UP000027120">
    <property type="component" value="Unassembled WGS sequence"/>
</dbReference>
<gene>
    <name evidence="1" type="ORF">CISIN_1g040387mg</name>
</gene>